<dbReference type="InterPro" id="IPR011050">
    <property type="entry name" value="Pectin_lyase_fold/virulence"/>
</dbReference>
<reference evidence="1 2" key="1">
    <citation type="submission" date="2020-08" db="EMBL/GenBank/DDBJ databases">
        <title>Description of novel Flavobacterium F-408 isolate.</title>
        <authorList>
            <person name="Saticioglu I.B."/>
            <person name="Duman M."/>
            <person name="Altun S."/>
        </authorList>
    </citation>
    <scope>NUCLEOTIDE SEQUENCE [LARGE SCALE GENOMIC DNA]</scope>
    <source>
        <strain evidence="1 2">F-408</strain>
    </source>
</reference>
<protein>
    <recommendedName>
        <fullName evidence="3">Right-handed parallel beta-helix repeat-containing protein</fullName>
    </recommendedName>
</protein>
<dbReference type="Proteomes" id="UP000605990">
    <property type="component" value="Unassembled WGS sequence"/>
</dbReference>
<accession>A0ABR7IXY7</accession>
<dbReference type="EMBL" id="JACRUN010000002">
    <property type="protein sequence ID" value="MBC5834499.1"/>
    <property type="molecule type" value="Genomic_DNA"/>
</dbReference>
<evidence type="ECO:0008006" key="3">
    <source>
        <dbReference type="Google" id="ProtNLM"/>
    </source>
</evidence>
<dbReference type="SUPFAM" id="SSF51126">
    <property type="entry name" value="Pectin lyase-like"/>
    <property type="match status" value="1"/>
</dbReference>
<gene>
    <name evidence="1" type="ORF">H8R27_06330</name>
</gene>
<organism evidence="1 2">
    <name type="scientific">Flavobacterium bernardetii</name>
    <dbReference type="NCBI Taxonomy" id="2813823"/>
    <lineage>
        <taxon>Bacteria</taxon>
        <taxon>Pseudomonadati</taxon>
        <taxon>Bacteroidota</taxon>
        <taxon>Flavobacteriia</taxon>
        <taxon>Flavobacteriales</taxon>
        <taxon>Flavobacteriaceae</taxon>
        <taxon>Flavobacterium</taxon>
    </lineage>
</organism>
<proteinExistence type="predicted"/>
<dbReference type="RefSeq" id="WP_166126067.1">
    <property type="nucleotide sequence ID" value="NZ_JAANOQ010000003.1"/>
</dbReference>
<comment type="caution">
    <text evidence="1">The sequence shown here is derived from an EMBL/GenBank/DDBJ whole genome shotgun (WGS) entry which is preliminary data.</text>
</comment>
<name>A0ABR7IXY7_9FLAO</name>
<evidence type="ECO:0000313" key="1">
    <source>
        <dbReference type="EMBL" id="MBC5834499.1"/>
    </source>
</evidence>
<keyword evidence="2" id="KW-1185">Reference proteome</keyword>
<sequence>MRQFILFLGLIATFCFTSCRNELDFESSIGDLSFSKKTVYLDTVFTNIGSSTYTLKVYNKSDKNISIPSVRLGKGQASNYQLMVDGMAGKEFENVELLAKDSMYVFISVNSDVADANPTDFLYTDEIQFGNGVNFQKVNLVTLIQDAVFIYPERSGSPNNYTYEQINLGTNTDPVNITGTNLSHTDVVNGDELHWTNTKPYVVYGYAKIPENETLIVDAGAKVHFHANSGLIVADDASLDINGGLSTYNTDGSVLVNNEVIFEGDRLEPIYAEAAGQWGTVWFLPGSKANNITNLTIKNATVGMLVSGNDGTPTPTIDMTNVQIYNCANVGILARTGNMIGKNIAVNNCGQASLACTFGGSYDFTHCTFANYWSSPSQTCLVMDDYDGNSLYALNKADFKNCIFYGSTNLGIVLKKTGSTFNYKFDNCLIRFNDFNNQFGSNPLYAFNNSALFTGCLISNNSNSFNPKFKNTDKNKLNILLGSSVIGNANLSFSTFADILGNSRATSSDMGAYEYLP</sequence>
<evidence type="ECO:0000313" key="2">
    <source>
        <dbReference type="Proteomes" id="UP000605990"/>
    </source>
</evidence>